<evidence type="ECO:0000256" key="1">
    <source>
        <dbReference type="SAM" id="MobiDB-lite"/>
    </source>
</evidence>
<dbReference type="EMBL" id="HBUE01212406">
    <property type="protein sequence ID" value="CAG6535024.1"/>
    <property type="molecule type" value="Transcribed_RNA"/>
</dbReference>
<sequence length="130" mass="14884">MTWNLRSRGPASSCTARRPTTRTTSTRIGHRCCRARTTRGTRSTLHRAKATIRSATSRKTSNRSSRRFAWTRAGSPSISFCAPGSNSWRPRSRKRSKKWTSARSVRWRPTCQRLSCRRPPKPIRPSVRSV</sequence>
<name>A0A8D8K6E4_CULPI</name>
<dbReference type="EMBL" id="HBUE01212408">
    <property type="protein sequence ID" value="CAG6535031.1"/>
    <property type="molecule type" value="Transcribed_RNA"/>
</dbReference>
<feature type="compositionally biased region" description="Basic residues" evidence="1">
    <location>
        <begin position="28"/>
        <end position="50"/>
    </location>
</feature>
<protein>
    <submittedName>
        <fullName evidence="2">(northern house mosquito) hypothetical protein</fullName>
    </submittedName>
</protein>
<dbReference type="EMBL" id="HBUE01318888">
    <property type="protein sequence ID" value="CAG6586990.1"/>
    <property type="molecule type" value="Transcribed_RNA"/>
</dbReference>
<dbReference type="AlphaFoldDB" id="A0A8D8K6E4"/>
<dbReference type="EMBL" id="HBUE01087377">
    <property type="protein sequence ID" value="CAG6480022.1"/>
    <property type="molecule type" value="Transcribed_RNA"/>
</dbReference>
<feature type="compositionally biased region" description="Basic residues" evidence="1">
    <location>
        <begin position="90"/>
        <end position="100"/>
    </location>
</feature>
<feature type="region of interest" description="Disordered" evidence="1">
    <location>
        <begin position="81"/>
        <end position="106"/>
    </location>
</feature>
<feature type="compositionally biased region" description="Low complexity" evidence="1">
    <location>
        <begin position="15"/>
        <end position="27"/>
    </location>
</feature>
<organism evidence="2">
    <name type="scientific">Culex pipiens</name>
    <name type="common">House mosquito</name>
    <dbReference type="NCBI Taxonomy" id="7175"/>
    <lineage>
        <taxon>Eukaryota</taxon>
        <taxon>Metazoa</taxon>
        <taxon>Ecdysozoa</taxon>
        <taxon>Arthropoda</taxon>
        <taxon>Hexapoda</taxon>
        <taxon>Insecta</taxon>
        <taxon>Pterygota</taxon>
        <taxon>Neoptera</taxon>
        <taxon>Endopterygota</taxon>
        <taxon>Diptera</taxon>
        <taxon>Nematocera</taxon>
        <taxon>Culicoidea</taxon>
        <taxon>Culicidae</taxon>
        <taxon>Culicinae</taxon>
        <taxon>Culicini</taxon>
        <taxon>Culex</taxon>
        <taxon>Culex</taxon>
    </lineage>
</organism>
<reference evidence="2" key="1">
    <citation type="submission" date="2021-05" db="EMBL/GenBank/DDBJ databases">
        <authorList>
            <person name="Alioto T."/>
            <person name="Alioto T."/>
            <person name="Gomez Garrido J."/>
        </authorList>
    </citation>
    <scope>NUCLEOTIDE SEQUENCE</scope>
</reference>
<dbReference type="EMBL" id="HBUE01318887">
    <property type="protein sequence ID" value="CAG6586985.1"/>
    <property type="molecule type" value="Transcribed_RNA"/>
</dbReference>
<accession>A0A8D8K6E4</accession>
<feature type="region of interest" description="Disordered" evidence="1">
    <location>
        <begin position="1"/>
        <end position="69"/>
    </location>
</feature>
<feature type="compositionally biased region" description="Polar residues" evidence="1">
    <location>
        <begin position="1"/>
        <end position="14"/>
    </location>
</feature>
<dbReference type="EMBL" id="HBUE01318889">
    <property type="protein sequence ID" value="CAG6586992.1"/>
    <property type="molecule type" value="Transcribed_RNA"/>
</dbReference>
<dbReference type="EMBL" id="HBUE01212407">
    <property type="protein sequence ID" value="CAG6535029.1"/>
    <property type="molecule type" value="Transcribed_RNA"/>
</dbReference>
<evidence type="ECO:0000313" key="2">
    <source>
        <dbReference type="EMBL" id="CAG6586985.1"/>
    </source>
</evidence>
<dbReference type="EMBL" id="HBUE01087375">
    <property type="protein sequence ID" value="CAG6480016.1"/>
    <property type="molecule type" value="Transcribed_RNA"/>
</dbReference>
<proteinExistence type="predicted"/>
<dbReference type="EMBL" id="HBUE01087382">
    <property type="protein sequence ID" value="CAG6480029.1"/>
    <property type="molecule type" value="Transcribed_RNA"/>
</dbReference>